<sequence>MKKKFAVILSAIMALNLTLPVLGAEKQAGGTVHIDPIANLALTQEQLNAGYEVNVTGYVEFDNRVPDKDGGLVFSNQGRLDILTLEVQKDGGAFESIQKIDNDPPLDAMDLASRGKFGREFGFTAPWKITEVGSYLLKVTATFTGPYEAASDVEDVTVELLIPIIVDYPAAPAVAAAILKNAGIPHRYQISGKTYGNYISDVAAHMGSTENDENGSWFDGIDKSDVDAYYEAVYDYLKSIGANLP</sequence>
<dbReference type="STRING" id="994573.T472_0209845"/>
<evidence type="ECO:0000313" key="3">
    <source>
        <dbReference type="Proteomes" id="UP000017747"/>
    </source>
</evidence>
<gene>
    <name evidence="2" type="ORF">T472_0209845</name>
</gene>
<protein>
    <submittedName>
        <fullName evidence="2">Uncharacterized protein</fullName>
    </submittedName>
</protein>
<name>V7I3N2_9CLOT</name>
<proteinExistence type="predicted"/>
<dbReference type="AlphaFoldDB" id="V7I3N2"/>
<dbReference type="EMBL" id="AXUN02000172">
    <property type="protein sequence ID" value="ETA80865.1"/>
    <property type="molecule type" value="Genomic_DNA"/>
</dbReference>
<feature type="chain" id="PRO_5004760596" evidence="1">
    <location>
        <begin position="24"/>
        <end position="245"/>
    </location>
</feature>
<evidence type="ECO:0000313" key="2">
    <source>
        <dbReference type="EMBL" id="ETA80865.1"/>
    </source>
</evidence>
<keyword evidence="1" id="KW-0732">Signal</keyword>
<feature type="signal peptide" evidence="1">
    <location>
        <begin position="1"/>
        <end position="23"/>
    </location>
</feature>
<dbReference type="RefSeq" id="WP_023387719.1">
    <property type="nucleotide sequence ID" value="NZ_AXUN02000172.1"/>
</dbReference>
<keyword evidence="3" id="KW-1185">Reference proteome</keyword>
<dbReference type="Proteomes" id="UP000017747">
    <property type="component" value="Unassembled WGS sequence"/>
</dbReference>
<comment type="caution">
    <text evidence="2">The sequence shown here is derived from an EMBL/GenBank/DDBJ whole genome shotgun (WGS) entry which is preliminary data.</text>
</comment>
<reference evidence="2 3" key="1">
    <citation type="journal article" date="2014" name="Genome Announc.">
        <title>Genome Sequence of Youngiibacter fragilis, the Type Strain of the Genus Youngiibacter.</title>
        <authorList>
            <person name="Wawrik C.B."/>
            <person name="Callaghan A.V."/>
            <person name="Stamps B.W."/>
            <person name="Wawrik B."/>
        </authorList>
    </citation>
    <scope>NUCLEOTIDE SEQUENCE [LARGE SCALE GENOMIC DNA]</scope>
    <source>
        <strain evidence="2 3">232.1</strain>
    </source>
</reference>
<dbReference type="OrthoDB" id="9781958at2"/>
<evidence type="ECO:0000256" key="1">
    <source>
        <dbReference type="SAM" id="SignalP"/>
    </source>
</evidence>
<accession>V7I3N2</accession>
<organism evidence="2 3">
    <name type="scientific">Youngiibacter fragilis 232.1</name>
    <dbReference type="NCBI Taxonomy" id="994573"/>
    <lineage>
        <taxon>Bacteria</taxon>
        <taxon>Bacillati</taxon>
        <taxon>Bacillota</taxon>
        <taxon>Clostridia</taxon>
        <taxon>Eubacteriales</taxon>
        <taxon>Clostridiaceae</taxon>
        <taxon>Youngiibacter</taxon>
    </lineage>
</organism>